<evidence type="ECO:0000256" key="2">
    <source>
        <dbReference type="ARBA" id="ARBA00022840"/>
    </source>
</evidence>
<evidence type="ECO:0000256" key="1">
    <source>
        <dbReference type="ARBA" id="ARBA00022741"/>
    </source>
</evidence>
<dbReference type="GO" id="GO:0004467">
    <property type="term" value="F:long-chain fatty acid-CoA ligase activity"/>
    <property type="evidence" value="ECO:0007669"/>
    <property type="project" value="TreeGrafter"/>
</dbReference>
<dbReference type="InterPro" id="IPR000873">
    <property type="entry name" value="AMP-dep_synth/lig_dom"/>
</dbReference>
<feature type="domain" description="AMP-dependent synthetase/ligase" evidence="5">
    <location>
        <begin position="90"/>
        <end position="508"/>
    </location>
</feature>
<evidence type="ECO:0000313" key="7">
    <source>
        <dbReference type="Proteomes" id="UP000051530"/>
    </source>
</evidence>
<dbReference type="GO" id="GO:0005524">
    <property type="term" value="F:ATP binding"/>
    <property type="evidence" value="ECO:0007669"/>
    <property type="project" value="UniProtKB-KW"/>
</dbReference>
<keyword evidence="4" id="KW-1133">Transmembrane helix</keyword>
<dbReference type="Proteomes" id="UP000051530">
    <property type="component" value="Unassembled WGS sequence"/>
</dbReference>
<protein>
    <submittedName>
        <fullName evidence="6">Long-chain acyl-CoA synthetases (AMP-forming)</fullName>
    </submittedName>
</protein>
<keyword evidence="2" id="KW-0067">ATP-binding</keyword>
<dbReference type="PANTHER" id="PTHR43272:SF33">
    <property type="entry name" value="AMP-BINDING DOMAIN-CONTAINING PROTEIN-RELATED"/>
    <property type="match status" value="1"/>
</dbReference>
<dbReference type="Pfam" id="PF00501">
    <property type="entry name" value="AMP-binding"/>
    <property type="match status" value="1"/>
</dbReference>
<feature type="transmembrane region" description="Helical" evidence="4">
    <location>
        <begin position="312"/>
        <end position="329"/>
    </location>
</feature>
<dbReference type="PANTHER" id="PTHR43272">
    <property type="entry name" value="LONG-CHAIN-FATTY-ACID--COA LIGASE"/>
    <property type="match status" value="1"/>
</dbReference>
<keyword evidence="4" id="KW-0812">Transmembrane</keyword>
<evidence type="ECO:0000256" key="3">
    <source>
        <dbReference type="SAM" id="MobiDB-lite"/>
    </source>
</evidence>
<feature type="transmembrane region" description="Helical" evidence="4">
    <location>
        <begin position="391"/>
        <end position="413"/>
    </location>
</feature>
<keyword evidence="1" id="KW-0547">Nucleotide-binding</keyword>
<dbReference type="GO" id="GO:0016020">
    <property type="term" value="C:membrane"/>
    <property type="evidence" value="ECO:0007669"/>
    <property type="project" value="TreeGrafter"/>
</dbReference>
<feature type="region of interest" description="Disordered" evidence="3">
    <location>
        <begin position="658"/>
        <end position="677"/>
    </location>
</feature>
<dbReference type="InterPro" id="IPR042099">
    <property type="entry name" value="ANL_N_sf"/>
</dbReference>
<dbReference type="AlphaFoldDB" id="A0A0R0M5T2"/>
<sequence>MCIVVGQTVQNCHSHSIHSLFYHESLETNVPSLYSRIYDSINTQTDQVVFSEIKNNKLIEYTGGNVLRILGKIKHFIQKMISYLAKKYPDIQKDHPIAIYLDTSLPYMLADIALQSLKIKSLSIYATHGKVAVEKILKDEDVRIAFCEHIVDVDIVILCNQRKDGGQRNDFIDEFSSFVKTPEVFLFEDIISGKHQGDQIEEHRESFIEDESLIPKTVPYENLKQPITQIYTSGSTGTPKPHLITVGNCLCLIDSFLRGIEWGVFENIKSLLGDGYDNIKNLDTVELLHEIIRKNKNIHLSYLPLSHIMERLLSYLFICIGVKIVYYGGNKKKLIDDLTLSKANFLIGAPRVFEQVGKKFEKGILKRFYQLRKWSADARIIPINDKKSRSILFLSYLLSPFLLIVFIFKYIVFRILEFCVFDRIRQKLKFNFLFSGGAFIKTELKEMISNILGAPFYEAYGMSETCGVIAINNNISENGHLADTVGWPIFPIEWKIHNGELVVRGPNVKEFNDDEIDNFVSDYEIYSKSVFEQNMKTQRIDWDNMQIFDTSSENSVNHRNIVKKQQKGVQCFAAPTNTSPWYKTGDLAKIENGLLKITGRIKNNFKLSQGEFIVPERIEMILETPQIECTVIGKPTWKYLIGIIYISSCNCESNSGKNQQDVMTTHESTDSLESSPNENKISFEDNEYILTCEKCLSKQKAMLQNRLNKIKNHKLLFGFEIPQKFIFINKSLVEIDGCFTKTTNKLKRGGIWDVFGYVIDKIRQNDEI</sequence>
<dbReference type="SUPFAM" id="SSF56801">
    <property type="entry name" value="Acetyl-CoA synthetase-like"/>
    <property type="match status" value="1"/>
</dbReference>
<name>A0A0R0M5T2_9MICR</name>
<dbReference type="OrthoDB" id="1700726at2759"/>
<dbReference type="VEuPathDB" id="MicrosporidiaDB:M153_24600011789"/>
<evidence type="ECO:0000256" key="4">
    <source>
        <dbReference type="SAM" id="Phobius"/>
    </source>
</evidence>
<dbReference type="EMBL" id="LGUB01000069">
    <property type="protein sequence ID" value="KRH94481.1"/>
    <property type="molecule type" value="Genomic_DNA"/>
</dbReference>
<keyword evidence="4" id="KW-0472">Membrane</keyword>
<gene>
    <name evidence="6" type="ORF">M153_24600011789</name>
</gene>
<accession>A0A0R0M5T2</accession>
<organism evidence="6 7">
    <name type="scientific">Pseudoloma neurophilia</name>
    <dbReference type="NCBI Taxonomy" id="146866"/>
    <lineage>
        <taxon>Eukaryota</taxon>
        <taxon>Fungi</taxon>
        <taxon>Fungi incertae sedis</taxon>
        <taxon>Microsporidia</taxon>
        <taxon>Pseudoloma</taxon>
    </lineage>
</organism>
<reference evidence="6 7" key="1">
    <citation type="submission" date="2015-07" db="EMBL/GenBank/DDBJ databases">
        <title>The genome of Pseudoloma neurophilia, a relevant intracellular parasite of the zebrafish.</title>
        <authorList>
            <person name="Ndikumana S."/>
            <person name="Pelin A."/>
            <person name="Sanders J."/>
            <person name="Corradi N."/>
        </authorList>
    </citation>
    <scope>NUCLEOTIDE SEQUENCE [LARGE SCALE GENOMIC DNA]</scope>
    <source>
        <strain evidence="6 7">MK1</strain>
    </source>
</reference>
<comment type="caution">
    <text evidence="6">The sequence shown here is derived from an EMBL/GenBank/DDBJ whole genome shotgun (WGS) entry which is preliminary data.</text>
</comment>
<evidence type="ECO:0000313" key="6">
    <source>
        <dbReference type="EMBL" id="KRH94481.1"/>
    </source>
</evidence>
<keyword evidence="7" id="KW-1185">Reference proteome</keyword>
<dbReference type="Gene3D" id="3.40.50.12780">
    <property type="entry name" value="N-terminal domain of ligase-like"/>
    <property type="match status" value="1"/>
</dbReference>
<evidence type="ECO:0000259" key="5">
    <source>
        <dbReference type="Pfam" id="PF00501"/>
    </source>
</evidence>
<proteinExistence type="predicted"/>